<comment type="caution">
    <text evidence="1">The sequence shown here is derived from an EMBL/GenBank/DDBJ whole genome shotgun (WGS) entry which is preliminary data.</text>
</comment>
<evidence type="ECO:0000313" key="1">
    <source>
        <dbReference type="EMBL" id="EYC03940.1"/>
    </source>
</evidence>
<organism evidence="1 2">
    <name type="scientific">Ancylostoma ceylanicum</name>
    <dbReference type="NCBI Taxonomy" id="53326"/>
    <lineage>
        <taxon>Eukaryota</taxon>
        <taxon>Metazoa</taxon>
        <taxon>Ecdysozoa</taxon>
        <taxon>Nematoda</taxon>
        <taxon>Chromadorea</taxon>
        <taxon>Rhabditida</taxon>
        <taxon>Rhabditina</taxon>
        <taxon>Rhabditomorpha</taxon>
        <taxon>Strongyloidea</taxon>
        <taxon>Ancylostomatidae</taxon>
        <taxon>Ancylostomatinae</taxon>
        <taxon>Ancylostoma</taxon>
    </lineage>
</organism>
<protein>
    <submittedName>
        <fullName evidence="1">Uncharacterized protein</fullName>
    </submittedName>
</protein>
<sequence length="80" mass="8910">MVVLIVGLEPLVIQRDGPSISQHTYPWNHSPSQCSTQKFALERETSCVAGTIPSDSHFFVIFACFMLDSVSLRPDLLLCE</sequence>
<accession>A0A016TMI7</accession>
<keyword evidence="2" id="KW-1185">Reference proteome</keyword>
<gene>
    <name evidence="1" type="primary">Acey_s0091.g2513</name>
    <name evidence="1" type="ORF">Y032_0091g2513</name>
</gene>
<proteinExistence type="predicted"/>
<name>A0A016TMI7_9BILA</name>
<dbReference type="AlphaFoldDB" id="A0A016TMI7"/>
<dbReference type="Proteomes" id="UP000024635">
    <property type="component" value="Unassembled WGS sequence"/>
</dbReference>
<dbReference type="EMBL" id="JARK01001427">
    <property type="protein sequence ID" value="EYC03940.1"/>
    <property type="molecule type" value="Genomic_DNA"/>
</dbReference>
<evidence type="ECO:0000313" key="2">
    <source>
        <dbReference type="Proteomes" id="UP000024635"/>
    </source>
</evidence>
<reference evidence="2" key="1">
    <citation type="journal article" date="2015" name="Nat. Genet.">
        <title>The genome and transcriptome of the zoonotic hookworm Ancylostoma ceylanicum identify infection-specific gene families.</title>
        <authorList>
            <person name="Schwarz E.M."/>
            <person name="Hu Y."/>
            <person name="Antoshechkin I."/>
            <person name="Miller M.M."/>
            <person name="Sternberg P.W."/>
            <person name="Aroian R.V."/>
        </authorList>
    </citation>
    <scope>NUCLEOTIDE SEQUENCE</scope>
    <source>
        <strain evidence="2">HY135</strain>
    </source>
</reference>